<dbReference type="InterPro" id="IPR036291">
    <property type="entry name" value="NAD(P)-bd_dom_sf"/>
</dbReference>
<evidence type="ECO:0000313" key="4">
    <source>
        <dbReference type="Proteomes" id="UP000321058"/>
    </source>
</evidence>
<reference evidence="3 4" key="1">
    <citation type="submission" date="2019-07" db="EMBL/GenBank/DDBJ databases">
        <title>Whole genome shotgun sequence of Reyranella soli NBRC 108950.</title>
        <authorList>
            <person name="Hosoyama A."/>
            <person name="Uohara A."/>
            <person name="Ohji S."/>
            <person name="Ichikawa N."/>
        </authorList>
    </citation>
    <scope>NUCLEOTIDE SEQUENCE [LARGE SCALE GENOMIC DNA]</scope>
    <source>
        <strain evidence="3 4">NBRC 108950</strain>
    </source>
</reference>
<dbReference type="PRINTS" id="PR00080">
    <property type="entry name" value="SDRFAMILY"/>
</dbReference>
<dbReference type="PANTHER" id="PTHR42760:SF40">
    <property type="entry name" value="3-OXOACYL-[ACYL-CARRIER-PROTEIN] REDUCTASE, CHLOROPLASTIC"/>
    <property type="match status" value="1"/>
</dbReference>
<dbReference type="PRINTS" id="PR00081">
    <property type="entry name" value="GDHRDH"/>
</dbReference>
<comment type="caution">
    <text evidence="3">The sequence shown here is derived from an EMBL/GenBank/DDBJ whole genome shotgun (WGS) entry which is preliminary data.</text>
</comment>
<dbReference type="Pfam" id="PF00106">
    <property type="entry name" value="adh_short"/>
    <property type="match status" value="1"/>
</dbReference>
<dbReference type="RefSeq" id="WP_147144947.1">
    <property type="nucleotide sequence ID" value="NZ_BKAJ01000003.1"/>
</dbReference>
<accession>A0A512N1K9</accession>
<dbReference type="CDD" id="cd05233">
    <property type="entry name" value="SDR_c"/>
    <property type="match status" value="1"/>
</dbReference>
<dbReference type="SUPFAM" id="SSF51735">
    <property type="entry name" value="NAD(P)-binding Rossmann-fold domains"/>
    <property type="match status" value="1"/>
</dbReference>
<dbReference type="OrthoDB" id="154414at2"/>
<dbReference type="GO" id="GO:0030497">
    <property type="term" value="P:fatty acid elongation"/>
    <property type="evidence" value="ECO:0007669"/>
    <property type="project" value="TreeGrafter"/>
</dbReference>
<evidence type="ECO:0000256" key="2">
    <source>
        <dbReference type="RuleBase" id="RU000363"/>
    </source>
</evidence>
<dbReference type="Proteomes" id="UP000321058">
    <property type="component" value="Unassembled WGS sequence"/>
</dbReference>
<dbReference type="AlphaFoldDB" id="A0A512N1K9"/>
<organism evidence="3 4">
    <name type="scientific">Reyranella soli</name>
    <dbReference type="NCBI Taxonomy" id="1230389"/>
    <lineage>
        <taxon>Bacteria</taxon>
        <taxon>Pseudomonadati</taxon>
        <taxon>Pseudomonadota</taxon>
        <taxon>Alphaproteobacteria</taxon>
        <taxon>Hyphomicrobiales</taxon>
        <taxon>Reyranellaceae</taxon>
        <taxon>Reyranella</taxon>
    </lineage>
</organism>
<keyword evidence="4" id="KW-1185">Reference proteome</keyword>
<dbReference type="GO" id="GO:0016616">
    <property type="term" value="F:oxidoreductase activity, acting on the CH-OH group of donors, NAD or NADP as acceptor"/>
    <property type="evidence" value="ECO:0007669"/>
    <property type="project" value="TreeGrafter"/>
</dbReference>
<dbReference type="InterPro" id="IPR002347">
    <property type="entry name" value="SDR_fam"/>
</dbReference>
<evidence type="ECO:0000256" key="1">
    <source>
        <dbReference type="ARBA" id="ARBA00006484"/>
    </source>
</evidence>
<dbReference type="PANTHER" id="PTHR42760">
    <property type="entry name" value="SHORT-CHAIN DEHYDROGENASES/REDUCTASES FAMILY MEMBER"/>
    <property type="match status" value="1"/>
</dbReference>
<name>A0A512N1K9_9HYPH</name>
<evidence type="ECO:0000313" key="3">
    <source>
        <dbReference type="EMBL" id="GEP52870.1"/>
    </source>
</evidence>
<dbReference type="EMBL" id="BKAJ01000003">
    <property type="protein sequence ID" value="GEP52870.1"/>
    <property type="molecule type" value="Genomic_DNA"/>
</dbReference>
<dbReference type="Gene3D" id="3.40.50.720">
    <property type="entry name" value="NAD(P)-binding Rossmann-like Domain"/>
    <property type="match status" value="1"/>
</dbReference>
<comment type="similarity">
    <text evidence="1 2">Belongs to the short-chain dehydrogenases/reductases (SDR) family.</text>
</comment>
<gene>
    <name evidence="3" type="ORF">RSO01_00360</name>
</gene>
<protein>
    <submittedName>
        <fullName evidence="3">Short-chain dehydrogenase</fullName>
    </submittedName>
</protein>
<proteinExistence type="inferred from homology"/>
<sequence length="281" mass="29466">MSAPDLDNRIALITGAAGGIGQALARAFVGAGLRVALCDTSKDALLRLHGELGADRTIALPMDVSDPASCRDSVNRTISHFGHLDVLVNNAAVGMTTVREDHMRRVVQIEDIAPDLWARFMAVNLSGPFYMAHAAVPGMRARKFGRIINVTTSFFTMLNPGFSPYGPAKSGLEAWSASLAGELKGSGITVNVVVPGGPTDTPMVPDDGSMERSQMIRPEKMAPPMLHLASDAGSAITGMRFVAAKWDSSLPVAEAIAASGGPAGWPDLAKNPVWPGGGPKR</sequence>